<protein>
    <submittedName>
        <fullName evidence="3">HCO3_cotransp domain-containing protein</fullName>
    </submittedName>
</protein>
<evidence type="ECO:0000313" key="3">
    <source>
        <dbReference type="WBParaSite" id="ALUE_0000614701-mRNA-1"/>
    </source>
</evidence>
<sequence length="120" mass="13770">MLLQNMKPRLHSQKRHFLATITDQSAAPFHCKFLMETYVWLAFLFLGYEGSAPTAFLAPLIIGVNAQVFDPSIKDNDRKMSHLLTLGCALVIDLIWMIIKDSVDSDLRQYFLLDITRIIK</sequence>
<keyword evidence="1" id="KW-0812">Transmembrane</keyword>
<dbReference type="WBParaSite" id="ALUE_0000614701-mRNA-1">
    <property type="protein sequence ID" value="ALUE_0000614701-mRNA-1"/>
    <property type="gene ID" value="ALUE_0000614701"/>
</dbReference>
<feature type="transmembrane region" description="Helical" evidence="1">
    <location>
        <begin position="82"/>
        <end position="99"/>
    </location>
</feature>
<dbReference type="Proteomes" id="UP000036681">
    <property type="component" value="Unplaced"/>
</dbReference>
<name>A0A0M3HTV9_ASCLU</name>
<evidence type="ECO:0000256" key="1">
    <source>
        <dbReference type="SAM" id="Phobius"/>
    </source>
</evidence>
<reference evidence="3" key="1">
    <citation type="submission" date="2017-02" db="UniProtKB">
        <authorList>
            <consortium name="WormBaseParasite"/>
        </authorList>
    </citation>
    <scope>IDENTIFICATION</scope>
</reference>
<keyword evidence="1" id="KW-1133">Transmembrane helix</keyword>
<organism evidence="2 3">
    <name type="scientific">Ascaris lumbricoides</name>
    <name type="common">Giant roundworm</name>
    <dbReference type="NCBI Taxonomy" id="6252"/>
    <lineage>
        <taxon>Eukaryota</taxon>
        <taxon>Metazoa</taxon>
        <taxon>Ecdysozoa</taxon>
        <taxon>Nematoda</taxon>
        <taxon>Chromadorea</taxon>
        <taxon>Rhabditida</taxon>
        <taxon>Spirurina</taxon>
        <taxon>Ascaridomorpha</taxon>
        <taxon>Ascaridoidea</taxon>
        <taxon>Ascarididae</taxon>
        <taxon>Ascaris</taxon>
    </lineage>
</organism>
<evidence type="ECO:0000313" key="2">
    <source>
        <dbReference type="Proteomes" id="UP000036681"/>
    </source>
</evidence>
<dbReference type="AlphaFoldDB" id="A0A0M3HTV9"/>
<accession>A0A0M3HTV9</accession>
<proteinExistence type="predicted"/>
<keyword evidence="2" id="KW-1185">Reference proteome</keyword>
<keyword evidence="1" id="KW-0472">Membrane</keyword>
<feature type="transmembrane region" description="Helical" evidence="1">
    <location>
        <begin position="38"/>
        <end position="62"/>
    </location>
</feature>